<dbReference type="InterPro" id="IPR036138">
    <property type="entry name" value="PBP_dimer_sf"/>
</dbReference>
<protein>
    <recommendedName>
        <fullName evidence="8">Penicillin-binding protein transpeptidase domain-containing protein</fullName>
    </recommendedName>
</protein>
<keyword evidence="3" id="KW-0812">Transmembrane</keyword>
<gene>
    <name evidence="6" type="ORF">A2591_03360</name>
</gene>
<evidence type="ECO:0000259" key="5">
    <source>
        <dbReference type="Pfam" id="PF03717"/>
    </source>
</evidence>
<dbReference type="Pfam" id="PF03717">
    <property type="entry name" value="PBP_dimer"/>
    <property type="match status" value="1"/>
</dbReference>
<sequence>MRSPNTLSRFWFLYAGILLIAAISIWRLFSLQILQGEEYRVAAERQYVRPAGGVFDRGSIFLSKKDGTLVSAATTARGASVTANGTKLGDTAAVYTALASIIPLERQEFEKKIADRTDTYIELASKIPEEDVPTIKRLEIPGISLEEDRWRVYPGGKLAAHTVGFVGYDGDKLTGRYGLERYYNDVLARRGDTQINFFAEMFGELTSVVFERKPREGDIVTTIEPTVQASLEESLGKIWEEWQPEHAGAIVMNPKNGEIYAMAALPRFDLNNFRNERDASIFGNPLVENVYEMGSTVKPLIMAAGLDAGVVTAKTTFDDKGVVVINGAHIKNYDGKARGVVPMQEVLNQSLNTGMAFVAQRLGNERVRDYLLGYGLGEETGIDLPNEVHGIVDNLESPRDIEYATASFGQGIAMTPIEITRALASLGNGGYLVNPHLVKEVKYSIGPSTVVMPNPSKRILKQETSEEITRMLVTVVDDALAGGKVKLENHSIAAKTGTAQIARADGKGYYDDRYLHSFFGYFPAYDPQFVVFYYQVYPKGARYASETLTKPFMDTTKFLLNYYQVPPDR</sequence>
<comment type="subcellular location">
    <subcellularLocation>
        <location evidence="1">Membrane</location>
    </subcellularLocation>
</comment>
<evidence type="ECO:0000256" key="2">
    <source>
        <dbReference type="ARBA" id="ARBA00023136"/>
    </source>
</evidence>
<dbReference type="InterPro" id="IPR001460">
    <property type="entry name" value="PCN-bd_Tpept"/>
</dbReference>
<evidence type="ECO:0008006" key="8">
    <source>
        <dbReference type="Google" id="ProtNLM"/>
    </source>
</evidence>
<feature type="domain" description="Penicillin-binding protein dimerisation" evidence="5">
    <location>
        <begin position="73"/>
        <end position="188"/>
    </location>
</feature>
<dbReference type="InterPro" id="IPR012338">
    <property type="entry name" value="Beta-lactam/transpept-like"/>
</dbReference>
<accession>A0A1G2SIA2</accession>
<comment type="caution">
    <text evidence="6">The sequence shown here is derived from an EMBL/GenBank/DDBJ whole genome shotgun (WGS) entry which is preliminary data.</text>
</comment>
<dbReference type="SUPFAM" id="SSF56601">
    <property type="entry name" value="beta-lactamase/transpeptidase-like"/>
    <property type="match status" value="1"/>
</dbReference>
<dbReference type="GO" id="GO:0005886">
    <property type="term" value="C:plasma membrane"/>
    <property type="evidence" value="ECO:0007669"/>
    <property type="project" value="TreeGrafter"/>
</dbReference>
<dbReference type="Gene3D" id="3.40.710.10">
    <property type="entry name" value="DD-peptidase/beta-lactamase superfamily"/>
    <property type="match status" value="1"/>
</dbReference>
<dbReference type="GO" id="GO:0071555">
    <property type="term" value="P:cell wall organization"/>
    <property type="evidence" value="ECO:0007669"/>
    <property type="project" value="TreeGrafter"/>
</dbReference>
<evidence type="ECO:0000313" key="7">
    <source>
        <dbReference type="Proteomes" id="UP000178168"/>
    </source>
</evidence>
<dbReference type="PANTHER" id="PTHR30627:SF1">
    <property type="entry name" value="PEPTIDOGLYCAN D,D-TRANSPEPTIDASE FTSI"/>
    <property type="match status" value="1"/>
</dbReference>
<dbReference type="InterPro" id="IPR005311">
    <property type="entry name" value="PBP_dimer"/>
</dbReference>
<organism evidence="6 7">
    <name type="scientific">Candidatus Yonathbacteria bacterium RIFOXYD1_FULL_52_36</name>
    <dbReference type="NCBI Taxonomy" id="1802730"/>
    <lineage>
        <taxon>Bacteria</taxon>
        <taxon>Candidatus Yonathiibacteriota</taxon>
    </lineage>
</organism>
<dbReference type="GO" id="GO:0008658">
    <property type="term" value="F:penicillin binding"/>
    <property type="evidence" value="ECO:0007669"/>
    <property type="project" value="InterPro"/>
</dbReference>
<dbReference type="PANTHER" id="PTHR30627">
    <property type="entry name" value="PEPTIDOGLYCAN D,D-TRANSPEPTIDASE"/>
    <property type="match status" value="1"/>
</dbReference>
<dbReference type="Gene3D" id="3.90.1310.10">
    <property type="entry name" value="Penicillin-binding protein 2a (Domain 2)"/>
    <property type="match status" value="1"/>
</dbReference>
<reference evidence="6 7" key="1">
    <citation type="journal article" date="2016" name="Nat. Commun.">
        <title>Thousands of microbial genomes shed light on interconnected biogeochemical processes in an aquifer system.</title>
        <authorList>
            <person name="Anantharaman K."/>
            <person name="Brown C.T."/>
            <person name="Hug L.A."/>
            <person name="Sharon I."/>
            <person name="Castelle C.J."/>
            <person name="Probst A.J."/>
            <person name="Thomas B.C."/>
            <person name="Singh A."/>
            <person name="Wilkins M.J."/>
            <person name="Karaoz U."/>
            <person name="Brodie E.L."/>
            <person name="Williams K.H."/>
            <person name="Hubbard S.S."/>
            <person name="Banfield J.F."/>
        </authorList>
    </citation>
    <scope>NUCLEOTIDE SEQUENCE [LARGE SCALE GENOMIC DNA]</scope>
</reference>
<keyword evidence="2 3" id="KW-0472">Membrane</keyword>
<name>A0A1G2SIA2_9BACT</name>
<dbReference type="STRING" id="1802730.A2591_03360"/>
<feature type="transmembrane region" description="Helical" evidence="3">
    <location>
        <begin position="12"/>
        <end position="29"/>
    </location>
</feature>
<feature type="domain" description="Penicillin-binding protein transpeptidase" evidence="4">
    <location>
        <begin position="248"/>
        <end position="548"/>
    </location>
</feature>
<dbReference type="Pfam" id="PF00905">
    <property type="entry name" value="Transpeptidase"/>
    <property type="match status" value="1"/>
</dbReference>
<evidence type="ECO:0000256" key="1">
    <source>
        <dbReference type="ARBA" id="ARBA00004370"/>
    </source>
</evidence>
<dbReference type="InterPro" id="IPR050515">
    <property type="entry name" value="Beta-lactam/transpept"/>
</dbReference>
<keyword evidence="3" id="KW-1133">Transmembrane helix</keyword>
<evidence type="ECO:0000259" key="4">
    <source>
        <dbReference type="Pfam" id="PF00905"/>
    </source>
</evidence>
<dbReference type="EMBL" id="MHUZ01000035">
    <property type="protein sequence ID" value="OHA84730.1"/>
    <property type="molecule type" value="Genomic_DNA"/>
</dbReference>
<proteinExistence type="predicted"/>
<dbReference type="SUPFAM" id="SSF56519">
    <property type="entry name" value="Penicillin binding protein dimerisation domain"/>
    <property type="match status" value="1"/>
</dbReference>
<dbReference type="Proteomes" id="UP000178168">
    <property type="component" value="Unassembled WGS sequence"/>
</dbReference>
<evidence type="ECO:0000256" key="3">
    <source>
        <dbReference type="SAM" id="Phobius"/>
    </source>
</evidence>
<evidence type="ECO:0000313" key="6">
    <source>
        <dbReference type="EMBL" id="OHA84730.1"/>
    </source>
</evidence>
<dbReference type="Gene3D" id="3.30.450.330">
    <property type="match status" value="1"/>
</dbReference>
<dbReference type="AlphaFoldDB" id="A0A1G2SIA2"/>